<organism evidence="6 7">
    <name type="scientific">Bradymonas sediminis</name>
    <dbReference type="NCBI Taxonomy" id="1548548"/>
    <lineage>
        <taxon>Bacteria</taxon>
        <taxon>Deltaproteobacteria</taxon>
        <taxon>Bradymonadales</taxon>
        <taxon>Bradymonadaceae</taxon>
        <taxon>Bradymonas</taxon>
    </lineage>
</organism>
<gene>
    <name evidence="6" type="ORF">DN745_09165</name>
</gene>
<keyword evidence="3" id="KW-1133">Transmembrane helix</keyword>
<name>A0A2Z4FKZ5_9DELT</name>
<dbReference type="PANTHER" id="PTHR36985">
    <property type="entry name" value="TRANSLOCATION AND ASSEMBLY MODULE SUBUNIT TAMB"/>
    <property type="match status" value="1"/>
</dbReference>
<dbReference type="PANTHER" id="PTHR36985:SF1">
    <property type="entry name" value="TRANSLOCATION AND ASSEMBLY MODULE SUBUNIT TAMB"/>
    <property type="match status" value="1"/>
</dbReference>
<dbReference type="GO" id="GO:0097347">
    <property type="term" value="C:TAM protein secretion complex"/>
    <property type="evidence" value="ECO:0007669"/>
    <property type="project" value="TreeGrafter"/>
</dbReference>
<dbReference type="KEGG" id="bsed:DN745_09165"/>
<dbReference type="Proteomes" id="UP000249799">
    <property type="component" value="Chromosome"/>
</dbReference>
<proteinExistence type="predicted"/>
<evidence type="ECO:0000313" key="6">
    <source>
        <dbReference type="EMBL" id="AWV89500.1"/>
    </source>
</evidence>
<accession>A0A2Z4FKZ5</accession>
<dbReference type="OrthoDB" id="5475916at2"/>
<dbReference type="EMBL" id="CP030032">
    <property type="protein sequence ID" value="AWV89500.1"/>
    <property type="molecule type" value="Genomic_DNA"/>
</dbReference>
<evidence type="ECO:0000256" key="1">
    <source>
        <dbReference type="ARBA" id="ARBA00004167"/>
    </source>
</evidence>
<dbReference type="GO" id="GO:0009306">
    <property type="term" value="P:protein secretion"/>
    <property type="evidence" value="ECO:0007669"/>
    <property type="project" value="InterPro"/>
</dbReference>
<sequence>MPLSGLADEIEFKVFRSHVKIPLIFLVPLAFLVTLYAVVYLGANSAWFRAELSQILHEQLEGQFEFDALAVDPTLTRVHVFGGSLKTPEGEPVIDVEEVHATLNPLVLLAGRLSVADARVRGAHVRTIFDDSGTMGLFKALGMTGEKEDKPKKEGGLSVEFAAIEIIDSKYTFERDGLKFDVPSVNVVDASVAIEPQTILMGIDYLKLPKINFHFDHEFIRMSEERGDWEFSVEDAEMRNWRWANDGFRVESVSMFSHGVHLQAQGRMNFPRGDGPDTPTMVYDASATASVAFWSPLAQYFIGDAVHFSVPQFDVAVRGTLKKIDGGAELYADKIESAGLHFEEVRGRVELHNEWVLMHDVSADVHGGKIVVPKAYVNIFEVRYGAAGHFWNVNPRSLLQDFDVDLSFLDGKAKGGFQVDGAVPFFPEEPSPTDPYRMRDFAARKLADLKVTEDWVLQRANRELVPAARATIKKGGTTWVNFARVVVPQGKVMLDGEPVWVEDLRLAYPTMTFEAGPDGRPVRITSEISDVGPWGALYGLDGLEGAVDVKLDFTGPLATPQAMMTMSNKGGPIRFPGTKIAADDLRLRVELDRGRLRFHEAQLATRVGGASLSGWMDVLDPPTPGILQKGKYDSVFALRRIQPAHLEFKADAIDIGAFNRLTGAIQMPGVGRVPVSGALSAEGELRGTLQKPEVDLVAGLNRASVFGQSIPSAYLKAGMRDLPEHGRSIVVDEFVMDAAEAGAFRGSGRYGLDRKYAFNLEGAGTQFESIAPMKLLPQEMRPEGTLALSLHGAGSLDEPDVSGHITVGELGVGVRDFGDLFLVLTTVDDTLSLAGTAFPLVTLDAQLPLKPGAPYSVRIGMEQLDLGALVPEFTQTAALSNASATGVIEVLMDQDFANWRARATMSKVEVESIGRSIKNDGPLIIEVENGESLTIEQLRIGSGERYLSARGGVSLAPLVFDLQLDGELDLSILNALRSALPEIFPPALVESSGALVLDATFAGPVDALRANGTMDFSGARFVVRGLEDPIYIGDGTVHFGGDRIFVNEDDPIVGSGLGGVVNLTGNLALRGERRGQLMVHGWSHNMKYRLPDTANITFDTDLRLFAQNILDPATWMVRGDVDILDGIYYRNSSVIEQQVTGRVFGAFDRRTTRFEASIFEQVPMLSKIGFDVALRARDGFKVQNQIERLDLDLELRVDLRLRDTLVDPNITGDVEVISGQVGFQGEQFDVRSGTVRFAGEMGNPWVDVIAGADIRNRCRDQAFGDEFQTDLTLSGDLGATREQYYHIMLHLNGYADNLDVQFDSNPYADQRDVLSLLLSGCTVDQLTASSASGPTLEIALGPLLGRIEKEIQDVVKVNEFTIMPGVERTQVRIGDRLSQRLSWNFQLDTGMSEAAGGQRYQLEYKLSDRWAVELSERSKTESNNFLLDLKLKYRLPLN</sequence>
<feature type="domain" description="Translocation and assembly module TamB C-terminal" evidence="5">
    <location>
        <begin position="1056"/>
        <end position="1433"/>
    </location>
</feature>
<keyword evidence="7" id="KW-1185">Reference proteome</keyword>
<evidence type="ECO:0000259" key="5">
    <source>
        <dbReference type="Pfam" id="PF04357"/>
    </source>
</evidence>
<evidence type="ECO:0000256" key="3">
    <source>
        <dbReference type="ARBA" id="ARBA00022989"/>
    </source>
</evidence>
<evidence type="ECO:0000256" key="2">
    <source>
        <dbReference type="ARBA" id="ARBA00022692"/>
    </source>
</evidence>
<comment type="subcellular location">
    <subcellularLocation>
        <location evidence="1">Membrane</location>
        <topology evidence="1">Single-pass membrane protein</topology>
    </subcellularLocation>
</comment>
<keyword evidence="4" id="KW-0472">Membrane</keyword>
<dbReference type="InterPro" id="IPR007452">
    <property type="entry name" value="TamB_C"/>
</dbReference>
<evidence type="ECO:0000313" key="7">
    <source>
        <dbReference type="Proteomes" id="UP000249799"/>
    </source>
</evidence>
<reference evidence="6 7" key="1">
    <citation type="submission" date="2018-06" db="EMBL/GenBank/DDBJ databases">
        <title>Lujinxingia sediminis gen. nov. sp. nov., a new facultative anaerobic member of the class Deltaproteobacteria, and proposal of Lujinxingaceae fam. nov.</title>
        <authorList>
            <person name="Guo L.-Y."/>
            <person name="Li C.-M."/>
            <person name="Wang S."/>
            <person name="Du Z.-J."/>
        </authorList>
    </citation>
    <scope>NUCLEOTIDE SEQUENCE [LARGE SCALE GENOMIC DNA]</scope>
    <source>
        <strain evidence="6 7">FA350</strain>
    </source>
</reference>
<protein>
    <recommendedName>
        <fullName evidence="5">Translocation and assembly module TamB C-terminal domain-containing protein</fullName>
    </recommendedName>
</protein>
<evidence type="ECO:0000256" key="4">
    <source>
        <dbReference type="ARBA" id="ARBA00023136"/>
    </source>
</evidence>
<dbReference type="RefSeq" id="WP_111334188.1">
    <property type="nucleotide sequence ID" value="NZ_CP030032.1"/>
</dbReference>
<dbReference type="Pfam" id="PF04357">
    <property type="entry name" value="TamB"/>
    <property type="match status" value="1"/>
</dbReference>
<keyword evidence="2" id="KW-0812">Transmembrane</keyword>
<dbReference type="GO" id="GO:0005886">
    <property type="term" value="C:plasma membrane"/>
    <property type="evidence" value="ECO:0007669"/>
    <property type="project" value="InterPro"/>
</dbReference>